<evidence type="ECO:0000313" key="2">
    <source>
        <dbReference type="EMBL" id="CAI5731758.1"/>
    </source>
</evidence>
<feature type="region of interest" description="Disordered" evidence="1">
    <location>
        <begin position="36"/>
        <end position="65"/>
    </location>
</feature>
<name>A0AAV0U5V2_HYABA</name>
<evidence type="ECO:0000313" key="3">
    <source>
        <dbReference type="Proteomes" id="UP001162031"/>
    </source>
</evidence>
<keyword evidence="3" id="KW-1185">Reference proteome</keyword>
<protein>
    <submittedName>
        <fullName evidence="2">Uncharacterized protein</fullName>
    </submittedName>
</protein>
<dbReference type="Proteomes" id="UP001162031">
    <property type="component" value="Unassembled WGS sequence"/>
</dbReference>
<gene>
    <name evidence="2" type="ORF">HBR001_LOCUS5298</name>
</gene>
<organism evidence="2 3">
    <name type="scientific">Hyaloperonospora brassicae</name>
    <name type="common">Brassica downy mildew</name>
    <name type="synonym">Peronospora brassicae</name>
    <dbReference type="NCBI Taxonomy" id="162125"/>
    <lineage>
        <taxon>Eukaryota</taxon>
        <taxon>Sar</taxon>
        <taxon>Stramenopiles</taxon>
        <taxon>Oomycota</taxon>
        <taxon>Peronosporomycetes</taxon>
        <taxon>Peronosporales</taxon>
        <taxon>Peronosporaceae</taxon>
        <taxon>Hyaloperonospora</taxon>
    </lineage>
</organism>
<feature type="compositionally biased region" description="Low complexity" evidence="1">
    <location>
        <begin position="36"/>
        <end position="55"/>
    </location>
</feature>
<reference evidence="2" key="1">
    <citation type="submission" date="2022-12" db="EMBL/GenBank/DDBJ databases">
        <authorList>
            <person name="Webb A."/>
        </authorList>
    </citation>
    <scope>NUCLEOTIDE SEQUENCE</scope>
    <source>
        <strain evidence="2">Hp1</strain>
    </source>
</reference>
<evidence type="ECO:0000256" key="1">
    <source>
        <dbReference type="SAM" id="MobiDB-lite"/>
    </source>
</evidence>
<sequence length="148" mass="16136">MDTSALREFAFKKLQEARERGTELAAVTAARAASSISSSVPVSSSFVFRSPSSTAPQELSQPESLEQKLETLKASNDSLRAALTGSSSGPVDESIHKLDLINESLAFTIENVQGGSHAMKLLHRHMKDTAAMQNHKHQAFYRRRPKVG</sequence>
<accession>A0AAV0U5V2</accession>
<dbReference type="EMBL" id="CANTFL010001113">
    <property type="protein sequence ID" value="CAI5731758.1"/>
    <property type="molecule type" value="Genomic_DNA"/>
</dbReference>
<dbReference type="AlphaFoldDB" id="A0AAV0U5V2"/>
<proteinExistence type="predicted"/>
<comment type="caution">
    <text evidence="2">The sequence shown here is derived from an EMBL/GenBank/DDBJ whole genome shotgun (WGS) entry which is preliminary data.</text>
</comment>